<dbReference type="EMBL" id="LT629709">
    <property type="protein sequence ID" value="SDP63138.1"/>
    <property type="molecule type" value="Genomic_DNA"/>
</dbReference>
<dbReference type="SUPFAM" id="SSF54534">
    <property type="entry name" value="FKBP-like"/>
    <property type="match status" value="1"/>
</dbReference>
<reference evidence="7 9" key="1">
    <citation type="submission" date="2016-10" db="EMBL/GenBank/DDBJ databases">
        <authorList>
            <person name="de Groot N.N."/>
        </authorList>
    </citation>
    <scope>NUCLEOTIDE SEQUENCE [LARGE SCALE GENOMIC DNA]</scope>
    <source>
        <strain evidence="7 9">BS3776</strain>
    </source>
</reference>
<protein>
    <submittedName>
        <fullName evidence="7">Peptidylprolyl isomerase</fullName>
    </submittedName>
</protein>
<dbReference type="InterPro" id="IPR000297">
    <property type="entry name" value="PPIase_PpiC"/>
</dbReference>
<feature type="domain" description="PpiC" evidence="4">
    <location>
        <begin position="159"/>
        <end position="259"/>
    </location>
</feature>
<feature type="chain" id="PRO_5015065279" evidence="3">
    <location>
        <begin position="24"/>
        <end position="319"/>
    </location>
</feature>
<evidence type="ECO:0000256" key="1">
    <source>
        <dbReference type="ARBA" id="ARBA00007656"/>
    </source>
</evidence>
<dbReference type="Pfam" id="PF00639">
    <property type="entry name" value="Rotamase"/>
    <property type="match status" value="1"/>
</dbReference>
<dbReference type="EMBL" id="VZPS01000002">
    <property type="protein sequence ID" value="KAB0487931.1"/>
    <property type="molecule type" value="Genomic_DNA"/>
</dbReference>
<dbReference type="Proteomes" id="UP000198549">
    <property type="component" value="Chromosome I"/>
</dbReference>
<dbReference type="Gene3D" id="3.10.50.40">
    <property type="match status" value="1"/>
</dbReference>
<reference evidence="5 10" key="4">
    <citation type="submission" date="2019-09" db="EMBL/GenBank/DDBJ databases">
        <title>Draft genome sequences of 48 bacterial type strains from the CCUG.</title>
        <authorList>
            <person name="Tunovic T."/>
            <person name="Pineiro-Iglesias B."/>
            <person name="Unosson C."/>
            <person name="Inganas E."/>
            <person name="Ohlen M."/>
            <person name="Cardew S."/>
            <person name="Jensie-Markopoulos S."/>
            <person name="Salva-Serra F."/>
            <person name="Jaen-Luchoro D."/>
            <person name="Karlsson R."/>
            <person name="Svensson-Stadler L."/>
            <person name="Chun J."/>
            <person name="Moore E."/>
        </authorList>
    </citation>
    <scope>NUCLEOTIDE SEQUENCE [LARGE SCALE GENOMIC DNA]</scope>
    <source>
        <strain evidence="5 10">CCUG 53116</strain>
    </source>
</reference>
<dbReference type="PANTHER" id="PTHR47245:SF3">
    <property type="entry name" value="PEPTIDYL-PROLYL CIS-TRANS ISOMERASE, PPIC-TYPE-RELATED"/>
    <property type="match status" value="1"/>
</dbReference>
<evidence type="ECO:0000313" key="9">
    <source>
        <dbReference type="Proteomes" id="UP000198549"/>
    </source>
</evidence>
<dbReference type="GO" id="GO:0003755">
    <property type="term" value="F:peptidyl-prolyl cis-trans isomerase activity"/>
    <property type="evidence" value="ECO:0007669"/>
    <property type="project" value="UniProtKB-KW"/>
</dbReference>
<feature type="signal peptide" evidence="3">
    <location>
        <begin position="1"/>
        <end position="23"/>
    </location>
</feature>
<comment type="similarity">
    <text evidence="1">Belongs to the PpiC/parvulin rotamase family.</text>
</comment>
<dbReference type="AlphaFoldDB" id="A0A1H0UAV8"/>
<dbReference type="RefSeq" id="WP_075945122.1">
    <property type="nucleotide sequence ID" value="NZ_LT629709.1"/>
</dbReference>
<reference evidence="6" key="3">
    <citation type="submission" date="2017-01" db="EMBL/GenBank/DDBJ databases">
        <authorList>
            <person name="Mah S.A."/>
            <person name="Swanson W.J."/>
            <person name="Moy G.W."/>
            <person name="Vacquier V.D."/>
        </authorList>
    </citation>
    <scope>NUCLEOTIDE SEQUENCE [LARGE SCALE GENOMIC DNA]</scope>
    <source>
        <strain evidence="6">MT1</strain>
    </source>
</reference>
<dbReference type="OrthoDB" id="5706698at2"/>
<proteinExistence type="inferred from homology"/>
<dbReference type="PANTHER" id="PTHR47245">
    <property type="entry name" value="PEPTIDYLPROLYL ISOMERASE"/>
    <property type="match status" value="1"/>
</dbReference>
<keyword evidence="8" id="KW-1185">Reference proteome</keyword>
<dbReference type="PROSITE" id="PS50198">
    <property type="entry name" value="PPIC_PPIASE_2"/>
    <property type="match status" value="1"/>
</dbReference>
<keyword evidence="3" id="KW-0732">Signal</keyword>
<evidence type="ECO:0000313" key="6">
    <source>
        <dbReference type="EMBL" id="OLU05367.1"/>
    </source>
</evidence>
<organism evidence="7 9">
    <name type="scientific">Pseudomonas reinekei</name>
    <dbReference type="NCBI Taxonomy" id="395598"/>
    <lineage>
        <taxon>Bacteria</taxon>
        <taxon>Pseudomonadati</taxon>
        <taxon>Pseudomonadota</taxon>
        <taxon>Gammaproteobacteria</taxon>
        <taxon>Pseudomonadales</taxon>
        <taxon>Pseudomonadaceae</taxon>
        <taxon>Pseudomonas</taxon>
    </lineage>
</organism>
<evidence type="ECO:0000256" key="2">
    <source>
        <dbReference type="PROSITE-ProRule" id="PRU00278"/>
    </source>
</evidence>
<dbReference type="Proteomes" id="UP000460142">
    <property type="component" value="Unassembled WGS sequence"/>
</dbReference>
<dbReference type="EMBL" id="MSTQ01000002">
    <property type="protein sequence ID" value="OLU05367.1"/>
    <property type="molecule type" value="Genomic_DNA"/>
</dbReference>
<gene>
    <name evidence="6" type="ORF">BVK86_03595</name>
    <name evidence="5" type="ORF">F7R15_03600</name>
    <name evidence="7" type="ORF">SAMN04490202_5252</name>
</gene>
<evidence type="ECO:0000256" key="3">
    <source>
        <dbReference type="SAM" id="SignalP"/>
    </source>
</evidence>
<keyword evidence="2" id="KW-0697">Rotamase</keyword>
<reference evidence="8" key="2">
    <citation type="submission" date="2017-01" db="EMBL/GenBank/DDBJ databases">
        <authorList>
            <person name="Poblete-Castro I."/>
        </authorList>
    </citation>
    <scope>NUCLEOTIDE SEQUENCE [LARGE SCALE GENOMIC DNA]</scope>
    <source>
        <strain evidence="8">DSM 18361 / CCUG 53116 / MT1</strain>
    </source>
</reference>
<dbReference type="InterPro" id="IPR050245">
    <property type="entry name" value="PrsA_foldase"/>
</dbReference>
<dbReference type="InterPro" id="IPR046357">
    <property type="entry name" value="PPIase_dom_sf"/>
</dbReference>
<dbReference type="Proteomes" id="UP000186756">
    <property type="component" value="Unassembled WGS sequence"/>
</dbReference>
<sequence>MKKRTVVASAGALAVLVVAVALGVRTGNDPVAAPQPVKSLAVASTEPAVARLGNQQVDSDELKALLASLPAESRDQLRGNRATLESWIRSRLAEKAVLEQADAQGWRQRPEVEQQTRAATEQIVFRNYLQSVSQVPADYPSAAELQQAYDAGKAQWMTPALFRVSQIFLGVNDPQSLDSVRKQALELSRKAQATPAEFAALAGQFSQDHDSAERGGDTGLQPLAQLVPEVRGVVSRLKVGAVSEPVQSAMGFHVIKLTEQQPGRVATLDELRERLTQALRAQRQEQIAKAYLEGMLNTATLSIDGAELNKILEAKPEQL</sequence>
<evidence type="ECO:0000313" key="7">
    <source>
        <dbReference type="EMBL" id="SDP63138.1"/>
    </source>
</evidence>
<name>A0A1H0UAV8_PSERE</name>
<evidence type="ECO:0000313" key="10">
    <source>
        <dbReference type="Proteomes" id="UP000460142"/>
    </source>
</evidence>
<evidence type="ECO:0000313" key="8">
    <source>
        <dbReference type="Proteomes" id="UP000186756"/>
    </source>
</evidence>
<evidence type="ECO:0000313" key="5">
    <source>
        <dbReference type="EMBL" id="KAB0487931.1"/>
    </source>
</evidence>
<keyword evidence="2 7" id="KW-0413">Isomerase</keyword>
<accession>A0A1H0UAV8</accession>
<evidence type="ECO:0000259" key="4">
    <source>
        <dbReference type="PROSITE" id="PS50198"/>
    </source>
</evidence>